<dbReference type="RefSeq" id="WP_387398518.1">
    <property type="nucleotide sequence ID" value="NZ_JBIAMT010000005.1"/>
</dbReference>
<evidence type="ECO:0000313" key="2">
    <source>
        <dbReference type="EMBL" id="MFF0499781.1"/>
    </source>
</evidence>
<dbReference type="SUPFAM" id="SSF51905">
    <property type="entry name" value="FAD/NAD(P)-binding domain"/>
    <property type="match status" value="2"/>
</dbReference>
<keyword evidence="3" id="KW-1185">Reference proteome</keyword>
<keyword evidence="2" id="KW-0503">Monooxygenase</keyword>
<feature type="region of interest" description="Disordered" evidence="1">
    <location>
        <begin position="493"/>
        <end position="513"/>
    </location>
</feature>
<evidence type="ECO:0000256" key="1">
    <source>
        <dbReference type="SAM" id="MobiDB-lite"/>
    </source>
</evidence>
<name>A0ABW6P9G0_9NOCA</name>
<dbReference type="EMBL" id="JBIAMT010000005">
    <property type="protein sequence ID" value="MFF0499781.1"/>
    <property type="molecule type" value="Genomic_DNA"/>
</dbReference>
<organism evidence="2 3">
    <name type="scientific">Nocardia aobensis</name>
    <dbReference type="NCBI Taxonomy" id="257277"/>
    <lineage>
        <taxon>Bacteria</taxon>
        <taxon>Bacillati</taxon>
        <taxon>Actinomycetota</taxon>
        <taxon>Actinomycetes</taxon>
        <taxon>Mycobacteriales</taxon>
        <taxon>Nocardiaceae</taxon>
        <taxon>Nocardia</taxon>
    </lineage>
</organism>
<evidence type="ECO:0000313" key="3">
    <source>
        <dbReference type="Proteomes" id="UP001601442"/>
    </source>
</evidence>
<feature type="compositionally biased region" description="Basic and acidic residues" evidence="1">
    <location>
        <begin position="504"/>
        <end position="513"/>
    </location>
</feature>
<comment type="caution">
    <text evidence="2">The sequence shown here is derived from an EMBL/GenBank/DDBJ whole genome shotgun (WGS) entry which is preliminary data.</text>
</comment>
<gene>
    <name evidence="2" type="ORF">ACFYU5_25510</name>
</gene>
<dbReference type="PANTHER" id="PTHR42877">
    <property type="entry name" value="L-ORNITHINE N(5)-MONOOXYGENASE-RELATED"/>
    <property type="match status" value="1"/>
</dbReference>
<reference evidence="2 3" key="1">
    <citation type="submission" date="2024-10" db="EMBL/GenBank/DDBJ databases">
        <title>The Natural Products Discovery Center: Release of the First 8490 Sequenced Strains for Exploring Actinobacteria Biosynthetic Diversity.</title>
        <authorList>
            <person name="Kalkreuter E."/>
            <person name="Kautsar S.A."/>
            <person name="Yang D."/>
            <person name="Bader C.D."/>
            <person name="Teijaro C.N."/>
            <person name="Fluegel L."/>
            <person name="Davis C.M."/>
            <person name="Simpson J.R."/>
            <person name="Lauterbach L."/>
            <person name="Steele A.D."/>
            <person name="Gui C."/>
            <person name="Meng S."/>
            <person name="Li G."/>
            <person name="Viehrig K."/>
            <person name="Ye F."/>
            <person name="Su P."/>
            <person name="Kiefer A.F."/>
            <person name="Nichols A."/>
            <person name="Cepeda A.J."/>
            <person name="Yan W."/>
            <person name="Fan B."/>
            <person name="Jiang Y."/>
            <person name="Adhikari A."/>
            <person name="Zheng C.-J."/>
            <person name="Schuster L."/>
            <person name="Cowan T.M."/>
            <person name="Smanski M.J."/>
            <person name="Chevrette M.G."/>
            <person name="De Carvalho L.P.S."/>
            <person name="Shen B."/>
        </authorList>
    </citation>
    <scope>NUCLEOTIDE SEQUENCE [LARGE SCALE GENOMIC DNA]</scope>
    <source>
        <strain evidence="2 3">NPDC004119</strain>
    </source>
</reference>
<dbReference type="PRINTS" id="PR00469">
    <property type="entry name" value="PNDRDTASEII"/>
</dbReference>
<dbReference type="InterPro" id="IPR036188">
    <property type="entry name" value="FAD/NAD-bd_sf"/>
</dbReference>
<dbReference type="Proteomes" id="UP001601442">
    <property type="component" value="Unassembled WGS sequence"/>
</dbReference>
<dbReference type="PRINTS" id="PR00368">
    <property type="entry name" value="FADPNR"/>
</dbReference>
<protein>
    <submittedName>
        <fullName evidence="2">Flavin-containing monooxygenase</fullName>
        <ecNumber evidence="2">1.14.13.-</ecNumber>
    </submittedName>
</protein>
<dbReference type="GO" id="GO:0004497">
    <property type="term" value="F:monooxygenase activity"/>
    <property type="evidence" value="ECO:0007669"/>
    <property type="project" value="UniProtKB-KW"/>
</dbReference>
<dbReference type="InterPro" id="IPR051209">
    <property type="entry name" value="FAD-bind_Monooxygenase_sf"/>
</dbReference>
<dbReference type="Pfam" id="PF13738">
    <property type="entry name" value="Pyr_redox_3"/>
    <property type="match status" value="1"/>
</dbReference>
<accession>A0ABW6P9G0</accession>
<dbReference type="EC" id="1.14.13.-" evidence="2"/>
<keyword evidence="2" id="KW-0560">Oxidoreductase</keyword>
<dbReference type="Gene3D" id="3.50.50.60">
    <property type="entry name" value="FAD/NAD(P)-binding domain"/>
    <property type="match status" value="2"/>
</dbReference>
<sequence>MFRKVPAGTEPDPVIAVIGAGFAGIGAAVRLRRAGFHRVTLLDRADGPGGTWWHNTYEGAEVDTPSILYSYSWMPWNWSRTHVRQAELQAYLSAVLDAFDLRERCRFGVEVDRVEWDDDAREYSIRSGGHEILRARYVVSAVGLLSDPKLPDLPGMDTFEGPLFHSSQWDPTVDFTGKRVAVVGSGSTATQLVPALADKAKQVTMFSREPNWIVPKRARAYTERERRALDSRHAQRLVRAMMIYQRDRAQFGGALWRPGSRQNQAAEAVARAYLERSLSDRPELLAAVTPRHPYGGKRPVISDDFYDALRADNVRLVPHGVREVTENGVVDATGDTHECDVLIMSTGFKADFLSTVDVVGRGGREIHDYWNGDERAFLGTMVPHFPNFFIMYGPNTNGGTIVTNLELQASFLTSAISRVERAKAAEIEVREWAAELYDKLIQRMLQGTAFQYEHNYYRSGSGRVATQWPDGVLLYAALTKLLRGPLLRVVSGTPRVGETAPTGDGREREEISA</sequence>
<proteinExistence type="predicted"/>
<dbReference type="PANTHER" id="PTHR42877:SF4">
    <property type="entry name" value="FAD_NAD(P)-BINDING DOMAIN-CONTAINING PROTEIN-RELATED"/>
    <property type="match status" value="1"/>
</dbReference>